<gene>
    <name evidence="2" type="ORF">ACKI1S_17455</name>
</gene>
<dbReference type="RefSeq" id="WP_150473415.1">
    <property type="nucleotide sequence ID" value="NZ_BMVS01000001.1"/>
</dbReference>
<evidence type="ECO:0000313" key="2">
    <source>
        <dbReference type="EMBL" id="MFM9647924.1"/>
    </source>
</evidence>
<dbReference type="InterPro" id="IPR036291">
    <property type="entry name" value="NAD(P)-bd_dom_sf"/>
</dbReference>
<name>A0ABW9IJE1_STRGJ</name>
<dbReference type="Proteomes" id="UP001631993">
    <property type="component" value="Unassembled WGS sequence"/>
</dbReference>
<sequence>MNLTVLAASGRTGIALTRQALLRGHTVTAIARDPGRIALPDSPNLRKVAGDVNDAAGIAAVVDGDSVVLSALGTDRAGTLLTGARAVVAAGPRRVVWLGAYGTGRSAEAAGEGAAVLARMLGDRLADKVEADDTVLAAGGTVFHAGMLADGPENPRRRTVGLDLAPALDLGAKVSRETVAAAMLDEAETPQFPGAVALPLAEWFSGR</sequence>
<organism evidence="2 3">
    <name type="scientific">Streptomyces galilaeus</name>
    <dbReference type="NCBI Taxonomy" id="33899"/>
    <lineage>
        <taxon>Bacteria</taxon>
        <taxon>Bacillati</taxon>
        <taxon>Actinomycetota</taxon>
        <taxon>Actinomycetes</taxon>
        <taxon>Kitasatosporales</taxon>
        <taxon>Streptomycetaceae</taxon>
        <taxon>Streptomyces</taxon>
    </lineage>
</organism>
<keyword evidence="3" id="KW-1185">Reference proteome</keyword>
<reference evidence="2 3" key="1">
    <citation type="submission" date="2024-12" db="EMBL/GenBank/DDBJ databases">
        <title>Forecasting of Potato common scab and diversities of Pathogenic streptomyces spp. in china.</title>
        <authorList>
            <person name="Handique U."/>
            <person name="Wu J."/>
        </authorList>
    </citation>
    <scope>NUCLEOTIDE SEQUENCE [LARGE SCALE GENOMIC DNA]</scope>
    <source>
        <strain evidence="2 3">ZRIMU1585</strain>
    </source>
</reference>
<dbReference type="PANTHER" id="PTHR43355:SF2">
    <property type="entry name" value="FLAVIN REDUCTASE (NADPH)"/>
    <property type="match status" value="1"/>
</dbReference>
<dbReference type="GeneID" id="93761267"/>
<accession>A0ABW9IJE1</accession>
<dbReference type="Pfam" id="PF13460">
    <property type="entry name" value="NAD_binding_10"/>
    <property type="match status" value="1"/>
</dbReference>
<dbReference type="InterPro" id="IPR051606">
    <property type="entry name" value="Polyketide_Oxido-like"/>
</dbReference>
<comment type="caution">
    <text evidence="2">The sequence shown here is derived from an EMBL/GenBank/DDBJ whole genome shotgun (WGS) entry which is preliminary data.</text>
</comment>
<evidence type="ECO:0000259" key="1">
    <source>
        <dbReference type="Pfam" id="PF13460"/>
    </source>
</evidence>
<dbReference type="SUPFAM" id="SSF51735">
    <property type="entry name" value="NAD(P)-binding Rossmann-fold domains"/>
    <property type="match status" value="1"/>
</dbReference>
<evidence type="ECO:0000313" key="3">
    <source>
        <dbReference type="Proteomes" id="UP001631993"/>
    </source>
</evidence>
<dbReference type="Gene3D" id="3.40.50.720">
    <property type="entry name" value="NAD(P)-binding Rossmann-like Domain"/>
    <property type="match status" value="1"/>
</dbReference>
<protein>
    <submittedName>
        <fullName evidence="2">NAD(P)-dependent oxidoreductase</fullName>
    </submittedName>
</protein>
<dbReference type="InterPro" id="IPR016040">
    <property type="entry name" value="NAD(P)-bd_dom"/>
</dbReference>
<proteinExistence type="predicted"/>
<dbReference type="EMBL" id="JBJVNE010000008">
    <property type="protein sequence ID" value="MFM9647924.1"/>
    <property type="molecule type" value="Genomic_DNA"/>
</dbReference>
<dbReference type="PANTHER" id="PTHR43355">
    <property type="entry name" value="FLAVIN REDUCTASE (NADPH)"/>
    <property type="match status" value="1"/>
</dbReference>
<feature type="domain" description="NAD(P)-binding" evidence="1">
    <location>
        <begin position="8"/>
        <end position="189"/>
    </location>
</feature>